<evidence type="ECO:0000313" key="1">
    <source>
        <dbReference type="EMBL" id="UWU19620.1"/>
    </source>
</evidence>
<name>A0ABY5XY99_RHISU</name>
<evidence type="ECO:0000313" key="2">
    <source>
        <dbReference type="Proteomes" id="UP001060123"/>
    </source>
</evidence>
<dbReference type="Proteomes" id="UP001060123">
    <property type="component" value="Plasmid pWSM1592_3"/>
</dbReference>
<accession>A0ABY5XY99</accession>
<keyword evidence="1" id="KW-0614">Plasmid</keyword>
<proteinExistence type="predicted"/>
<sequence>MPLARSPPTAGLCGTRAKGCLIAQIKHFRILRILVLTFRKQFGVGALIVDILVIVRGVQ</sequence>
<gene>
    <name evidence="1" type="ORF">N2599_37335</name>
</gene>
<geneLocation type="plasmid" evidence="1 2">
    <name>pWSM1592_3</name>
</geneLocation>
<reference evidence="1" key="1">
    <citation type="submission" date="2022-09" db="EMBL/GenBank/DDBJ databases">
        <title>Australian commercial rhizobial inoculants.</title>
        <authorList>
            <person name="Kohlmeier M.G."/>
            <person name="O'Hara G.W."/>
            <person name="Colombi E."/>
            <person name="Ramsay J.P."/>
            <person name="Terpolilli J."/>
        </authorList>
    </citation>
    <scope>NUCLEOTIDE SEQUENCE</scope>
    <source>
        <strain evidence="1">WSM1592</strain>
        <plasmid evidence="1">pWSM1592_3</plasmid>
    </source>
</reference>
<protein>
    <submittedName>
        <fullName evidence="1">Uncharacterized protein</fullName>
    </submittedName>
</protein>
<dbReference type="EMBL" id="CP104146">
    <property type="protein sequence ID" value="UWU19620.1"/>
    <property type="molecule type" value="Genomic_DNA"/>
</dbReference>
<keyword evidence="2" id="KW-1185">Reference proteome</keyword>
<organism evidence="1 2">
    <name type="scientific">Rhizobium sullae</name>
    <name type="common">Rhizobium hedysari</name>
    <dbReference type="NCBI Taxonomy" id="50338"/>
    <lineage>
        <taxon>Bacteria</taxon>
        <taxon>Pseudomonadati</taxon>
        <taxon>Pseudomonadota</taxon>
        <taxon>Alphaproteobacteria</taxon>
        <taxon>Hyphomicrobiales</taxon>
        <taxon>Rhizobiaceae</taxon>
        <taxon>Rhizobium/Agrobacterium group</taxon>
        <taxon>Rhizobium</taxon>
    </lineage>
</organism>
<dbReference type="RefSeq" id="WP_027513719.1">
    <property type="nucleotide sequence ID" value="NZ_CP104146.1"/>
</dbReference>